<dbReference type="Proteomes" id="UP001153328">
    <property type="component" value="Unassembled WGS sequence"/>
</dbReference>
<dbReference type="EMBL" id="CAJVAX010000001">
    <property type="protein sequence ID" value="CAG7598960.1"/>
    <property type="molecule type" value="Genomic_DNA"/>
</dbReference>
<comment type="caution">
    <text evidence="1">The sequence shown here is derived from an EMBL/GenBank/DDBJ whole genome shotgun (WGS) entry which is preliminary data.</text>
</comment>
<sequence length="35" mass="3641">MLRAIPWQRIALTALTLASLAVLLFTLGGPDFGGG</sequence>
<proteinExistence type="predicted"/>
<evidence type="ECO:0000313" key="2">
    <source>
        <dbReference type="Proteomes" id="UP001153328"/>
    </source>
</evidence>
<reference evidence="1" key="1">
    <citation type="submission" date="2021-06" db="EMBL/GenBank/DDBJ databases">
        <authorList>
            <person name="Arsene-Ploetze F."/>
        </authorList>
    </citation>
    <scope>NUCLEOTIDE SEQUENCE</scope>
    <source>
        <strain evidence="1">SBRY1</strain>
    </source>
</reference>
<dbReference type="AlphaFoldDB" id="A0A9W4DYA9"/>
<name>A0A9W4DYA9_9ACTN</name>
<evidence type="ECO:0000313" key="1">
    <source>
        <dbReference type="EMBL" id="CAG7598960.1"/>
    </source>
</evidence>
<protein>
    <submittedName>
        <fullName evidence="1">Uncharacterized protein</fullName>
    </submittedName>
</protein>
<accession>A0A9W4DYA9</accession>
<keyword evidence="2" id="KW-1185">Reference proteome</keyword>
<gene>
    <name evidence="1" type="ORF">SBRY_10204</name>
</gene>
<organism evidence="1 2">
    <name type="scientific">Actinacidiphila bryophytorum</name>
    <dbReference type="NCBI Taxonomy" id="1436133"/>
    <lineage>
        <taxon>Bacteria</taxon>
        <taxon>Bacillati</taxon>
        <taxon>Actinomycetota</taxon>
        <taxon>Actinomycetes</taxon>
        <taxon>Kitasatosporales</taxon>
        <taxon>Streptomycetaceae</taxon>
        <taxon>Actinacidiphila</taxon>
    </lineage>
</organism>